<evidence type="ECO:0000256" key="1">
    <source>
        <dbReference type="ARBA" id="ARBA00004186"/>
    </source>
</evidence>
<evidence type="ECO:0000256" key="5">
    <source>
        <dbReference type="ARBA" id="ARBA00023212"/>
    </source>
</evidence>
<proteinExistence type="inferred from homology"/>
<organism evidence="6 7">
    <name type="scientific">Bugula neritina</name>
    <name type="common">Brown bryozoan</name>
    <name type="synonym">Sertularia neritina</name>
    <dbReference type="NCBI Taxonomy" id="10212"/>
    <lineage>
        <taxon>Eukaryota</taxon>
        <taxon>Metazoa</taxon>
        <taxon>Spiralia</taxon>
        <taxon>Lophotrochozoa</taxon>
        <taxon>Bryozoa</taxon>
        <taxon>Gymnolaemata</taxon>
        <taxon>Cheilostomatida</taxon>
        <taxon>Flustrina</taxon>
        <taxon>Buguloidea</taxon>
        <taxon>Bugulidae</taxon>
        <taxon>Bugula</taxon>
    </lineage>
</organism>
<protein>
    <submittedName>
        <fullName evidence="6">MZT2B</fullName>
    </submittedName>
</protein>
<comment type="caution">
    <text evidence="6">The sequence shown here is derived from an EMBL/GenBank/DDBJ whole genome shotgun (WGS) entry which is preliminary data.</text>
</comment>
<dbReference type="InterPro" id="IPR024332">
    <property type="entry name" value="MOZART2"/>
</dbReference>
<accession>A0A7J7IWY9</accession>
<reference evidence="6" key="1">
    <citation type="submission" date="2020-06" db="EMBL/GenBank/DDBJ databases">
        <title>Draft genome of Bugula neritina, a colonial animal packing powerful symbionts and potential medicines.</title>
        <authorList>
            <person name="Rayko M."/>
        </authorList>
    </citation>
    <scope>NUCLEOTIDE SEQUENCE [LARGE SCALE GENOMIC DNA]</scope>
    <source>
        <strain evidence="6">Kwan_BN1</strain>
    </source>
</reference>
<evidence type="ECO:0000313" key="6">
    <source>
        <dbReference type="EMBL" id="KAF6017924.1"/>
    </source>
</evidence>
<keyword evidence="4" id="KW-0963">Cytoplasm</keyword>
<evidence type="ECO:0000256" key="2">
    <source>
        <dbReference type="ARBA" id="ARBA00004300"/>
    </source>
</evidence>
<keyword evidence="7" id="KW-1185">Reference proteome</keyword>
<name>A0A7J7IWY9_BUGNE</name>
<comment type="similarity">
    <text evidence="3">Belongs to the MOZART2 family.</text>
</comment>
<gene>
    <name evidence="6" type="ORF">EB796_023789</name>
</gene>
<dbReference type="Proteomes" id="UP000593567">
    <property type="component" value="Unassembled WGS sequence"/>
</dbReference>
<dbReference type="Pfam" id="PF12926">
    <property type="entry name" value="MOZART2"/>
    <property type="match status" value="1"/>
</dbReference>
<evidence type="ECO:0000256" key="4">
    <source>
        <dbReference type="ARBA" id="ARBA00022490"/>
    </source>
</evidence>
<evidence type="ECO:0000256" key="3">
    <source>
        <dbReference type="ARBA" id="ARBA00007286"/>
    </source>
</evidence>
<evidence type="ECO:0000313" key="7">
    <source>
        <dbReference type="Proteomes" id="UP000593567"/>
    </source>
</evidence>
<dbReference type="PANTHER" id="PTHR28578:SF2">
    <property type="entry name" value="MITOTIC-SPINDLE ORGANIZING PROTEIN 2"/>
    <property type="match status" value="1"/>
</dbReference>
<dbReference type="PANTHER" id="PTHR28578">
    <property type="entry name" value="MITOTIC-SPINDLE ORGANIZING PROTEIN 2A-RELATED"/>
    <property type="match status" value="1"/>
</dbReference>
<keyword evidence="5" id="KW-0206">Cytoskeleton</keyword>
<dbReference type="GO" id="GO:0005819">
    <property type="term" value="C:spindle"/>
    <property type="evidence" value="ECO:0007669"/>
    <property type="project" value="UniProtKB-SubCell"/>
</dbReference>
<dbReference type="EMBL" id="VXIV02003351">
    <property type="protein sequence ID" value="KAF6017924.1"/>
    <property type="molecule type" value="Genomic_DNA"/>
</dbReference>
<dbReference type="GO" id="GO:0005813">
    <property type="term" value="C:centrosome"/>
    <property type="evidence" value="ECO:0007669"/>
    <property type="project" value="UniProtKB-SubCell"/>
</dbReference>
<dbReference type="AlphaFoldDB" id="A0A7J7IWY9"/>
<sequence length="80" mass="9402">MMVMESFTLTSSLPFNVEETELYELTELAGVTIDPKVFKIILNLLKLNIQPKAIVEMLKKMCHEAQRHNRSRRQRTTHMK</sequence>
<comment type="subcellular location">
    <subcellularLocation>
        <location evidence="2">Cytoplasm</location>
        <location evidence="2">Cytoskeleton</location>
        <location evidence="2">Microtubule organizing center</location>
        <location evidence="2">Centrosome</location>
    </subcellularLocation>
    <subcellularLocation>
        <location evidence="1">Cytoplasm</location>
        <location evidence="1">Cytoskeleton</location>
        <location evidence="1">Spindle</location>
    </subcellularLocation>
</comment>